<dbReference type="SMART" id="SM00679">
    <property type="entry name" value="CTNS"/>
    <property type="match status" value="2"/>
</dbReference>
<evidence type="ECO:0000256" key="1">
    <source>
        <dbReference type="ARBA" id="ARBA00004141"/>
    </source>
</evidence>
<dbReference type="OMA" id="ISPNLPW"/>
<dbReference type="AlphaFoldDB" id="A0A0K9PXK9"/>
<name>A0A0K9PXK9_ZOSMR</name>
<dbReference type="STRING" id="29655.A0A0K9PXK9"/>
<keyword evidence="4 5" id="KW-0472">Membrane</keyword>
<dbReference type="EMBL" id="LFYR01000525">
    <property type="protein sequence ID" value="KMZ73788.1"/>
    <property type="molecule type" value="Genomic_DNA"/>
</dbReference>
<feature type="transmembrane region" description="Helical" evidence="5">
    <location>
        <begin position="224"/>
        <end position="242"/>
    </location>
</feature>
<proteinExistence type="predicted"/>
<dbReference type="OrthoDB" id="8048523at2759"/>
<keyword evidence="2 5" id="KW-0812">Transmembrane</keyword>
<evidence type="ECO:0000256" key="4">
    <source>
        <dbReference type="ARBA" id="ARBA00023136"/>
    </source>
</evidence>
<accession>A0A0K9PXK9</accession>
<protein>
    <submittedName>
        <fullName evidence="6">Uncharacterized protein</fullName>
    </submittedName>
</protein>
<feature type="transmembrane region" description="Helical" evidence="5">
    <location>
        <begin position="186"/>
        <end position="204"/>
    </location>
</feature>
<dbReference type="Pfam" id="PF04193">
    <property type="entry name" value="PQ-loop"/>
    <property type="match status" value="2"/>
</dbReference>
<dbReference type="PANTHER" id="PTHR16201">
    <property type="entry name" value="SEVEN TRANSMEMBRANE PROTEIN 1-RELATED"/>
    <property type="match status" value="1"/>
</dbReference>
<keyword evidence="3 5" id="KW-1133">Transmembrane helix</keyword>
<comment type="subcellular location">
    <subcellularLocation>
        <location evidence="1">Membrane</location>
        <topology evidence="1">Multi-pass membrane protein</topology>
    </subcellularLocation>
</comment>
<feature type="transmembrane region" description="Helical" evidence="5">
    <location>
        <begin position="37"/>
        <end position="59"/>
    </location>
</feature>
<feature type="transmembrane region" description="Helical" evidence="5">
    <location>
        <begin position="263"/>
        <end position="281"/>
    </location>
</feature>
<dbReference type="GO" id="GO:0098852">
    <property type="term" value="C:lytic vacuole membrane"/>
    <property type="evidence" value="ECO:0007669"/>
    <property type="project" value="UniProtKB-ARBA"/>
</dbReference>
<comment type="caution">
    <text evidence="6">The sequence shown here is derived from an EMBL/GenBank/DDBJ whole genome shotgun (WGS) entry which is preliminary data.</text>
</comment>
<dbReference type="PANTHER" id="PTHR16201:SF44">
    <property type="entry name" value="SEVEN TRANSMEMBRANE PROTEIN 1"/>
    <property type="match status" value="1"/>
</dbReference>
<evidence type="ECO:0000256" key="2">
    <source>
        <dbReference type="ARBA" id="ARBA00022692"/>
    </source>
</evidence>
<evidence type="ECO:0000256" key="5">
    <source>
        <dbReference type="SAM" id="Phobius"/>
    </source>
</evidence>
<evidence type="ECO:0000256" key="3">
    <source>
        <dbReference type="ARBA" id="ARBA00022989"/>
    </source>
</evidence>
<dbReference type="GO" id="GO:0015174">
    <property type="term" value="F:basic amino acid transmembrane transporter activity"/>
    <property type="evidence" value="ECO:0007669"/>
    <property type="project" value="UniProtKB-ARBA"/>
</dbReference>
<evidence type="ECO:0000313" key="7">
    <source>
        <dbReference type="Proteomes" id="UP000036987"/>
    </source>
</evidence>
<feature type="transmembrane region" description="Helical" evidence="5">
    <location>
        <begin position="293"/>
        <end position="315"/>
    </location>
</feature>
<dbReference type="InterPro" id="IPR051415">
    <property type="entry name" value="LAAT-1"/>
</dbReference>
<sequence length="316" mass="34676">MDVSTILGWSSLIAWSFAEIPQIMTNYVEKSVSGIHIYFLISWLVGDFFNICGCIIEPATLPTQLYMAILYTIGSCVLLGQKLYYDTIFSNRETHLNDPLIQNIDVDPELGGDSIPTGPILINSKDAYYMSARSLAVSPNPTPPNTFFFSLANSVQQDTDGENLNSTMDHVNSSTTSNQSRTIRGFVPAMSLMVYASVGLYSIVGTNHSSHESVNLTLVADEEKHSIVGTILGYAMAIAYVSGRLPQISLNNSKENHVGVNPCMFSLALFANTTYIASILFKSLEWSAISPNLPWIVDAVACILLDLYILVQLCFL</sequence>
<dbReference type="Gene3D" id="1.20.1280.290">
    <property type="match status" value="2"/>
</dbReference>
<dbReference type="FunFam" id="1.20.1280.290:FF:000009">
    <property type="entry name" value="PQ loop repeat family protein"/>
    <property type="match status" value="1"/>
</dbReference>
<dbReference type="InterPro" id="IPR006603">
    <property type="entry name" value="PQ-loop_rpt"/>
</dbReference>
<dbReference type="Proteomes" id="UP000036987">
    <property type="component" value="Unassembled WGS sequence"/>
</dbReference>
<gene>
    <name evidence="6" type="ORF">ZOSMA_140G00260</name>
</gene>
<keyword evidence="7" id="KW-1185">Reference proteome</keyword>
<reference evidence="7" key="1">
    <citation type="journal article" date="2016" name="Nature">
        <title>The genome of the seagrass Zostera marina reveals angiosperm adaptation to the sea.</title>
        <authorList>
            <person name="Olsen J.L."/>
            <person name="Rouze P."/>
            <person name="Verhelst B."/>
            <person name="Lin Y.-C."/>
            <person name="Bayer T."/>
            <person name="Collen J."/>
            <person name="Dattolo E."/>
            <person name="De Paoli E."/>
            <person name="Dittami S."/>
            <person name="Maumus F."/>
            <person name="Michel G."/>
            <person name="Kersting A."/>
            <person name="Lauritano C."/>
            <person name="Lohaus R."/>
            <person name="Toepel M."/>
            <person name="Tonon T."/>
            <person name="Vanneste K."/>
            <person name="Amirebrahimi M."/>
            <person name="Brakel J."/>
            <person name="Bostroem C."/>
            <person name="Chovatia M."/>
            <person name="Grimwood J."/>
            <person name="Jenkins J.W."/>
            <person name="Jueterbock A."/>
            <person name="Mraz A."/>
            <person name="Stam W.T."/>
            <person name="Tice H."/>
            <person name="Bornberg-Bauer E."/>
            <person name="Green P.J."/>
            <person name="Pearson G.A."/>
            <person name="Procaccini G."/>
            <person name="Duarte C.M."/>
            <person name="Schmutz J."/>
            <person name="Reusch T.B.H."/>
            <person name="Van de Peer Y."/>
        </authorList>
    </citation>
    <scope>NUCLEOTIDE SEQUENCE [LARGE SCALE GENOMIC DNA]</scope>
    <source>
        <strain evidence="7">cv. Finnish</strain>
    </source>
</reference>
<evidence type="ECO:0000313" key="6">
    <source>
        <dbReference type="EMBL" id="KMZ73788.1"/>
    </source>
</evidence>
<dbReference type="GO" id="GO:0016020">
    <property type="term" value="C:membrane"/>
    <property type="evidence" value="ECO:0000318"/>
    <property type="project" value="GO_Central"/>
</dbReference>
<organism evidence="6 7">
    <name type="scientific">Zostera marina</name>
    <name type="common">Eelgrass</name>
    <dbReference type="NCBI Taxonomy" id="29655"/>
    <lineage>
        <taxon>Eukaryota</taxon>
        <taxon>Viridiplantae</taxon>
        <taxon>Streptophyta</taxon>
        <taxon>Embryophyta</taxon>
        <taxon>Tracheophyta</taxon>
        <taxon>Spermatophyta</taxon>
        <taxon>Magnoliopsida</taxon>
        <taxon>Liliopsida</taxon>
        <taxon>Zosteraceae</taxon>
        <taxon>Zostera</taxon>
    </lineage>
</organism>